<evidence type="ECO:0000256" key="8">
    <source>
        <dbReference type="ARBA" id="ARBA00022741"/>
    </source>
</evidence>
<dbReference type="Proteomes" id="UP001321582">
    <property type="component" value="Chromosome"/>
</dbReference>
<dbReference type="Gene3D" id="3.30.56.10">
    <property type="match status" value="2"/>
</dbReference>
<keyword evidence="9 15" id="KW-0067">ATP-binding</keyword>
<evidence type="ECO:0000256" key="2">
    <source>
        <dbReference type="ARBA" id="ARBA00008653"/>
    </source>
</evidence>
<comment type="subunit">
    <text evidence="3 15">Tetramer of two alpha and two beta subunits.</text>
</comment>
<feature type="binding site" evidence="15">
    <location>
        <position position="460"/>
    </location>
    <ligand>
        <name>Mg(2+)</name>
        <dbReference type="ChEBI" id="CHEBI:18420"/>
        <note>shared with alpha subunit</note>
    </ligand>
</feature>
<dbReference type="NCBIfam" id="TIGR00472">
    <property type="entry name" value="pheT_bact"/>
    <property type="match status" value="1"/>
</dbReference>
<protein>
    <recommendedName>
        <fullName evidence="15">Phenylalanine--tRNA ligase beta subunit</fullName>
        <ecNumber evidence="15">6.1.1.20</ecNumber>
    </recommendedName>
    <alternativeName>
        <fullName evidence="15">Phenylalanyl-tRNA synthetase beta subunit</fullName>
        <shortName evidence="15">PheRS</shortName>
    </alternativeName>
</protein>
<reference evidence="20 21" key="1">
    <citation type="submission" date="2022-11" db="EMBL/GenBank/DDBJ databases">
        <title>Haliovirga abyssi gen. nov., sp. nov., a mesophilic fermentative bacterium isolated from the Iheya North hydrothermal field and the proposal of Haliovirgaceae fam. nov.</title>
        <authorList>
            <person name="Miyazaki U."/>
            <person name="Tame A."/>
            <person name="Miyazaki J."/>
            <person name="Takai K."/>
            <person name="Sawayama S."/>
            <person name="Kitajima M."/>
            <person name="Okamoto A."/>
            <person name="Nakagawa S."/>
        </authorList>
    </citation>
    <scope>NUCLEOTIDE SEQUENCE [LARGE SCALE GENOMIC DNA]</scope>
    <source>
        <strain evidence="20 21">IC12</strain>
    </source>
</reference>
<evidence type="ECO:0000256" key="16">
    <source>
        <dbReference type="PROSITE-ProRule" id="PRU00209"/>
    </source>
</evidence>
<dbReference type="KEGG" id="haby:HLVA_19070"/>
<dbReference type="GO" id="GO:0006432">
    <property type="term" value="P:phenylalanyl-tRNA aminoacylation"/>
    <property type="evidence" value="ECO:0007669"/>
    <property type="project" value="UniProtKB-UniRule"/>
</dbReference>
<dbReference type="SMART" id="SM00873">
    <property type="entry name" value="B3_4"/>
    <property type="match status" value="1"/>
</dbReference>
<dbReference type="Pfam" id="PF01588">
    <property type="entry name" value="tRNA_bind"/>
    <property type="match status" value="1"/>
</dbReference>
<keyword evidence="13 15" id="KW-0030">Aminoacyl-tRNA synthetase</keyword>
<accession>A0AAU9DGF2</accession>
<keyword evidence="21" id="KW-1185">Reference proteome</keyword>
<evidence type="ECO:0000256" key="14">
    <source>
        <dbReference type="ARBA" id="ARBA00049255"/>
    </source>
</evidence>
<dbReference type="GO" id="GO:0000287">
    <property type="term" value="F:magnesium ion binding"/>
    <property type="evidence" value="ECO:0007669"/>
    <property type="project" value="UniProtKB-UniRule"/>
</dbReference>
<dbReference type="InterPro" id="IPR036690">
    <property type="entry name" value="Fdx_antiC-bd_sf"/>
</dbReference>
<dbReference type="AlphaFoldDB" id="A0AAU9DGF2"/>
<dbReference type="InterPro" id="IPR033714">
    <property type="entry name" value="tRNA_bind_bactPheRS"/>
</dbReference>
<dbReference type="InterPro" id="IPR005121">
    <property type="entry name" value="Fdx_antiC-bd"/>
</dbReference>
<dbReference type="InterPro" id="IPR045864">
    <property type="entry name" value="aa-tRNA-synth_II/BPL/LPL"/>
</dbReference>
<dbReference type="InterPro" id="IPR005147">
    <property type="entry name" value="tRNA_synthase_B5-dom"/>
</dbReference>
<organism evidence="20 21">
    <name type="scientific">Haliovirga abyssi</name>
    <dbReference type="NCBI Taxonomy" id="2996794"/>
    <lineage>
        <taxon>Bacteria</taxon>
        <taxon>Fusobacteriati</taxon>
        <taxon>Fusobacteriota</taxon>
        <taxon>Fusobacteriia</taxon>
        <taxon>Fusobacteriales</taxon>
        <taxon>Haliovirgaceae</taxon>
        <taxon>Haliovirga</taxon>
    </lineage>
</organism>
<feature type="binding site" evidence="15">
    <location>
        <position position="464"/>
    </location>
    <ligand>
        <name>Mg(2+)</name>
        <dbReference type="ChEBI" id="CHEBI:18420"/>
        <note>shared with alpha subunit</note>
    </ligand>
</feature>
<dbReference type="Pfam" id="PF03484">
    <property type="entry name" value="B5"/>
    <property type="match status" value="1"/>
</dbReference>
<dbReference type="InterPro" id="IPR002547">
    <property type="entry name" value="tRNA-bd_dom"/>
</dbReference>
<dbReference type="InterPro" id="IPR005146">
    <property type="entry name" value="B3/B4_tRNA-bd"/>
</dbReference>
<comment type="similarity">
    <text evidence="2 15">Belongs to the phenylalanyl-tRNA synthetase beta subunit family. Type 1 subfamily.</text>
</comment>
<keyword evidence="6 15" id="KW-0436">Ligase</keyword>
<evidence type="ECO:0000259" key="18">
    <source>
        <dbReference type="PROSITE" id="PS51447"/>
    </source>
</evidence>
<evidence type="ECO:0000256" key="13">
    <source>
        <dbReference type="ARBA" id="ARBA00023146"/>
    </source>
</evidence>
<dbReference type="HAMAP" id="MF_00283">
    <property type="entry name" value="Phe_tRNA_synth_beta1"/>
    <property type="match status" value="1"/>
</dbReference>
<dbReference type="Gene3D" id="2.40.50.140">
    <property type="entry name" value="Nucleic acid-binding proteins"/>
    <property type="match status" value="1"/>
</dbReference>
<dbReference type="Gene3D" id="3.30.70.380">
    <property type="entry name" value="Ferrodoxin-fold anticodon-binding domain"/>
    <property type="match status" value="1"/>
</dbReference>
<evidence type="ECO:0000256" key="5">
    <source>
        <dbReference type="ARBA" id="ARBA00022555"/>
    </source>
</evidence>
<dbReference type="Pfam" id="PF03483">
    <property type="entry name" value="B3_4"/>
    <property type="match status" value="1"/>
</dbReference>
<dbReference type="PANTHER" id="PTHR10947:SF0">
    <property type="entry name" value="PHENYLALANINE--TRNA LIGASE BETA SUBUNIT"/>
    <property type="match status" value="1"/>
</dbReference>
<dbReference type="EC" id="6.1.1.20" evidence="15"/>
<dbReference type="SUPFAM" id="SSF50249">
    <property type="entry name" value="Nucleic acid-binding proteins"/>
    <property type="match status" value="1"/>
</dbReference>
<dbReference type="GO" id="GO:0004826">
    <property type="term" value="F:phenylalanine-tRNA ligase activity"/>
    <property type="evidence" value="ECO:0007669"/>
    <property type="project" value="UniProtKB-UniRule"/>
</dbReference>
<dbReference type="GO" id="GO:0000049">
    <property type="term" value="F:tRNA binding"/>
    <property type="evidence" value="ECO:0007669"/>
    <property type="project" value="UniProtKB-UniRule"/>
</dbReference>
<dbReference type="FunFam" id="2.40.50.140:FF:000045">
    <property type="entry name" value="Phenylalanine--tRNA ligase beta subunit"/>
    <property type="match status" value="1"/>
</dbReference>
<dbReference type="InterPro" id="IPR012340">
    <property type="entry name" value="NA-bd_OB-fold"/>
</dbReference>
<feature type="binding site" evidence="15">
    <location>
        <position position="454"/>
    </location>
    <ligand>
        <name>Mg(2+)</name>
        <dbReference type="ChEBI" id="CHEBI:18420"/>
        <note>shared with alpha subunit</note>
    </ligand>
</feature>
<dbReference type="PROSITE" id="PS51447">
    <property type="entry name" value="FDX_ACB"/>
    <property type="match status" value="1"/>
</dbReference>
<keyword evidence="5 16" id="KW-0820">tRNA-binding</keyword>
<dbReference type="FunFam" id="3.50.40.10:FF:000001">
    <property type="entry name" value="Phenylalanine--tRNA ligase beta subunit"/>
    <property type="match status" value="1"/>
</dbReference>
<keyword evidence="8 15" id="KW-0547">Nucleotide-binding</keyword>
<evidence type="ECO:0000256" key="15">
    <source>
        <dbReference type="HAMAP-Rule" id="MF_00283"/>
    </source>
</evidence>
<evidence type="ECO:0000256" key="10">
    <source>
        <dbReference type="ARBA" id="ARBA00022842"/>
    </source>
</evidence>
<dbReference type="InterPro" id="IPR009061">
    <property type="entry name" value="DNA-bd_dom_put_sf"/>
</dbReference>
<dbReference type="Gene3D" id="3.50.40.10">
    <property type="entry name" value="Phenylalanyl-trna Synthetase, Chain B, domain 3"/>
    <property type="match status" value="1"/>
</dbReference>
<dbReference type="GO" id="GO:0005524">
    <property type="term" value="F:ATP binding"/>
    <property type="evidence" value="ECO:0007669"/>
    <property type="project" value="UniProtKB-UniRule"/>
</dbReference>
<dbReference type="SUPFAM" id="SSF46955">
    <property type="entry name" value="Putative DNA-binding domain"/>
    <property type="match status" value="1"/>
</dbReference>
<dbReference type="Gene3D" id="3.30.930.10">
    <property type="entry name" value="Bira Bifunctional Protein, Domain 2"/>
    <property type="match status" value="1"/>
</dbReference>
<comment type="cofactor">
    <cofactor evidence="15">
        <name>Mg(2+)</name>
        <dbReference type="ChEBI" id="CHEBI:18420"/>
    </cofactor>
    <text evidence="15">Binds 2 magnesium ions per tetramer.</text>
</comment>
<dbReference type="CDD" id="cd00769">
    <property type="entry name" value="PheRS_beta_core"/>
    <property type="match status" value="1"/>
</dbReference>
<keyword evidence="10 15" id="KW-0460">Magnesium</keyword>
<evidence type="ECO:0000259" key="17">
    <source>
        <dbReference type="PROSITE" id="PS50886"/>
    </source>
</evidence>
<dbReference type="SUPFAM" id="SSF54991">
    <property type="entry name" value="Anticodon-binding domain of PheRS"/>
    <property type="match status" value="1"/>
</dbReference>
<dbReference type="SMART" id="SM00896">
    <property type="entry name" value="FDX-ACB"/>
    <property type="match status" value="1"/>
</dbReference>
<evidence type="ECO:0000256" key="12">
    <source>
        <dbReference type="ARBA" id="ARBA00022917"/>
    </source>
</evidence>
<keyword evidence="12 15" id="KW-0648">Protein biosynthesis</keyword>
<evidence type="ECO:0000256" key="7">
    <source>
        <dbReference type="ARBA" id="ARBA00022723"/>
    </source>
</evidence>
<dbReference type="Pfam" id="PF03147">
    <property type="entry name" value="FDX-ACB"/>
    <property type="match status" value="1"/>
</dbReference>
<dbReference type="InterPro" id="IPR045060">
    <property type="entry name" value="Phe-tRNA-ligase_IIc_bsu"/>
</dbReference>
<dbReference type="InterPro" id="IPR004532">
    <property type="entry name" value="Phe-tRNA-ligase_IIc_bsu_bact"/>
</dbReference>
<evidence type="ECO:0000256" key="6">
    <source>
        <dbReference type="ARBA" id="ARBA00022598"/>
    </source>
</evidence>
<dbReference type="InterPro" id="IPR041616">
    <property type="entry name" value="PheRS_beta_core"/>
</dbReference>
<dbReference type="NCBIfam" id="NF045760">
    <property type="entry name" value="YtpR"/>
    <property type="match status" value="1"/>
</dbReference>
<feature type="binding site" evidence="15">
    <location>
        <position position="463"/>
    </location>
    <ligand>
        <name>Mg(2+)</name>
        <dbReference type="ChEBI" id="CHEBI:18420"/>
        <note>shared with alpha subunit</note>
    </ligand>
</feature>
<comment type="subcellular location">
    <subcellularLocation>
        <location evidence="1 15">Cytoplasm</location>
    </subcellularLocation>
</comment>
<proteinExistence type="inferred from homology"/>
<keyword evidence="7 15" id="KW-0479">Metal-binding</keyword>
<dbReference type="PROSITE" id="PS51483">
    <property type="entry name" value="B5"/>
    <property type="match status" value="1"/>
</dbReference>
<dbReference type="PANTHER" id="PTHR10947">
    <property type="entry name" value="PHENYLALANYL-TRNA SYNTHETASE BETA CHAIN AND LEUCINE-RICH REPEAT-CONTAINING PROTEIN 47"/>
    <property type="match status" value="1"/>
</dbReference>
<dbReference type="CDD" id="cd02796">
    <property type="entry name" value="tRNA_bind_bactPheRS"/>
    <property type="match status" value="1"/>
</dbReference>
<dbReference type="Pfam" id="PF17759">
    <property type="entry name" value="tRNA_synthFbeta"/>
    <property type="match status" value="1"/>
</dbReference>
<dbReference type="InterPro" id="IPR020825">
    <property type="entry name" value="Phe-tRNA_synthase-like_B3/B4"/>
</dbReference>
<evidence type="ECO:0000313" key="20">
    <source>
        <dbReference type="EMBL" id="BDU51338.1"/>
    </source>
</evidence>
<gene>
    <name evidence="15 20" type="primary">pheT</name>
    <name evidence="20" type="ORF">HLVA_19070</name>
</gene>
<dbReference type="SUPFAM" id="SSF56037">
    <property type="entry name" value="PheT/TilS domain"/>
    <property type="match status" value="1"/>
</dbReference>
<sequence>MLISLEWLSQYIDINENIMELENALTMIGQEVEAIEEQGKFLDNVVVGKIVELTKHPDSEKLTYCKVDVGDKILPIICGAKNHKNGDKVAVAKVGAILPGEFKIKKAKIRGVESEGMLCSEKELGLSESHEGIMILEENAKVGENLKEHLKENDIVFELEITPNRPDCLSHIGIARELGAYYGRKVKYPEIKIEENSEKASDYIDVDIVDSEKCKRYAACVIKDVKIGESPNWLKKRLNAIGIRSINNVVDVSNYILMEYGHPIHAFDYDKIEGKKIVVRAANENEKIVTLDNVERELDSSMLVIADTKKAVAIAGVMGGLNSEITNETKDLLIEIAYFKPENIRKTSKKLGLASDASYRYERGIDIEDTETVAKRAAQLIQSVAGGEIVQGIVDKYIEKPETKEIMLNINKLSKFLGKDIEKSRIVEILKNLELEVEDLGDDLKVIPTSFRGDLERAADLYEEVLRIYGFENIQSIMPTENIKPGKIDSNIALAMKYKKYLSEIGLQEVINYSFIPEAGLNKIYNEAETVKIKNPINEDMAILRPTLAYSFLTNIKDNLNRNISDLKIFEVSKLFFKSEEKLPIETLKFGVALSGKNNKNLWDAKPNNYDFYDLKGYVESFFEILNFKNYTLKRSESKMFHPGRSVDLYVGRDLIGSYGEIHINVLENMGIKERVYIAEFDIEKIEKYSKKKTGYKKIVKYPAIQRDLAIVAPEDVLVGDLLKVIEKGGKIVEKVELFDVYKGEQVEKGFKSIAISVTFRSETDTLKDEEVDKVLKKILGNIEKRFNGKLRS</sequence>
<dbReference type="PROSITE" id="PS50886">
    <property type="entry name" value="TRBD"/>
    <property type="match status" value="1"/>
</dbReference>
<keyword evidence="4 15" id="KW-0963">Cytoplasm</keyword>
<feature type="domain" description="B5" evidence="19">
    <location>
        <begin position="401"/>
        <end position="476"/>
    </location>
</feature>
<keyword evidence="11 16" id="KW-0694">RNA-binding</keyword>
<dbReference type="GO" id="GO:0009328">
    <property type="term" value="C:phenylalanine-tRNA ligase complex"/>
    <property type="evidence" value="ECO:0007669"/>
    <property type="project" value="TreeGrafter"/>
</dbReference>
<evidence type="ECO:0000256" key="11">
    <source>
        <dbReference type="ARBA" id="ARBA00022884"/>
    </source>
</evidence>
<dbReference type="SMART" id="SM00874">
    <property type="entry name" value="B5"/>
    <property type="match status" value="1"/>
</dbReference>
<evidence type="ECO:0000256" key="4">
    <source>
        <dbReference type="ARBA" id="ARBA00022490"/>
    </source>
</evidence>
<name>A0AAU9DGF2_9FUSO</name>
<evidence type="ECO:0000259" key="19">
    <source>
        <dbReference type="PROSITE" id="PS51483"/>
    </source>
</evidence>
<dbReference type="EMBL" id="AP027059">
    <property type="protein sequence ID" value="BDU51338.1"/>
    <property type="molecule type" value="Genomic_DNA"/>
</dbReference>
<dbReference type="FunFam" id="3.30.70.380:FF:000001">
    <property type="entry name" value="Phenylalanine--tRNA ligase beta subunit"/>
    <property type="match status" value="1"/>
</dbReference>
<evidence type="ECO:0000313" key="21">
    <source>
        <dbReference type="Proteomes" id="UP001321582"/>
    </source>
</evidence>
<dbReference type="SUPFAM" id="SSF55681">
    <property type="entry name" value="Class II aaRS and biotin synthetases"/>
    <property type="match status" value="1"/>
</dbReference>
<feature type="domain" description="FDX-ACB" evidence="18">
    <location>
        <begin position="700"/>
        <end position="792"/>
    </location>
</feature>
<evidence type="ECO:0000256" key="3">
    <source>
        <dbReference type="ARBA" id="ARBA00011209"/>
    </source>
</evidence>
<evidence type="ECO:0000256" key="9">
    <source>
        <dbReference type="ARBA" id="ARBA00022840"/>
    </source>
</evidence>
<feature type="domain" description="TRNA-binding" evidence="17">
    <location>
        <begin position="39"/>
        <end position="147"/>
    </location>
</feature>
<evidence type="ECO:0000256" key="1">
    <source>
        <dbReference type="ARBA" id="ARBA00004496"/>
    </source>
</evidence>
<comment type="catalytic activity">
    <reaction evidence="14 15">
        <text>tRNA(Phe) + L-phenylalanine + ATP = L-phenylalanyl-tRNA(Phe) + AMP + diphosphate + H(+)</text>
        <dbReference type="Rhea" id="RHEA:19413"/>
        <dbReference type="Rhea" id="RHEA-COMP:9668"/>
        <dbReference type="Rhea" id="RHEA-COMP:9699"/>
        <dbReference type="ChEBI" id="CHEBI:15378"/>
        <dbReference type="ChEBI" id="CHEBI:30616"/>
        <dbReference type="ChEBI" id="CHEBI:33019"/>
        <dbReference type="ChEBI" id="CHEBI:58095"/>
        <dbReference type="ChEBI" id="CHEBI:78442"/>
        <dbReference type="ChEBI" id="CHEBI:78531"/>
        <dbReference type="ChEBI" id="CHEBI:456215"/>
        <dbReference type="EC" id="6.1.1.20"/>
    </reaction>
</comment>